<feature type="domain" description="AB hydrolase-1" evidence="3">
    <location>
        <begin position="33"/>
        <end position="289"/>
    </location>
</feature>
<dbReference type="GO" id="GO:0016787">
    <property type="term" value="F:hydrolase activity"/>
    <property type="evidence" value="ECO:0007669"/>
    <property type="project" value="UniProtKB-KW"/>
</dbReference>
<dbReference type="InterPro" id="IPR000639">
    <property type="entry name" value="Epox_hydrolase-like"/>
</dbReference>
<dbReference type="InParanoid" id="A0A1Y2AM98"/>
<dbReference type="STRING" id="71784.A0A1Y2AM98"/>
<dbReference type="InterPro" id="IPR000073">
    <property type="entry name" value="AB_hydrolase_1"/>
</dbReference>
<dbReference type="Pfam" id="PF00561">
    <property type="entry name" value="Abhydrolase_1"/>
    <property type="match status" value="1"/>
</dbReference>
<dbReference type="AlphaFoldDB" id="A0A1Y2AM98"/>
<evidence type="ECO:0000259" key="3">
    <source>
        <dbReference type="Pfam" id="PF00561"/>
    </source>
</evidence>
<dbReference type="EMBL" id="MCFC01000076">
    <property type="protein sequence ID" value="ORY23709.1"/>
    <property type="molecule type" value="Genomic_DNA"/>
</dbReference>
<proteinExistence type="inferred from homology"/>
<dbReference type="PANTHER" id="PTHR43329">
    <property type="entry name" value="EPOXIDE HYDROLASE"/>
    <property type="match status" value="1"/>
</dbReference>
<evidence type="ECO:0000313" key="5">
    <source>
        <dbReference type="Proteomes" id="UP000193986"/>
    </source>
</evidence>
<dbReference type="SUPFAM" id="SSF53474">
    <property type="entry name" value="alpha/beta-Hydrolases"/>
    <property type="match status" value="1"/>
</dbReference>
<dbReference type="OrthoDB" id="6431331at2759"/>
<name>A0A1Y2AM98_9TREE</name>
<dbReference type="InterPro" id="IPR029058">
    <property type="entry name" value="AB_hydrolase_fold"/>
</dbReference>
<organism evidence="4 5">
    <name type="scientific">Naematelia encephala</name>
    <dbReference type="NCBI Taxonomy" id="71784"/>
    <lineage>
        <taxon>Eukaryota</taxon>
        <taxon>Fungi</taxon>
        <taxon>Dikarya</taxon>
        <taxon>Basidiomycota</taxon>
        <taxon>Agaricomycotina</taxon>
        <taxon>Tremellomycetes</taxon>
        <taxon>Tremellales</taxon>
        <taxon>Naemateliaceae</taxon>
        <taxon>Naematelia</taxon>
    </lineage>
</organism>
<dbReference type="Proteomes" id="UP000193986">
    <property type="component" value="Unassembled WGS sequence"/>
</dbReference>
<comment type="similarity">
    <text evidence="2">Belongs to the AB hydrolase superfamily. Epoxide hydrolase family.</text>
</comment>
<keyword evidence="5" id="KW-1185">Reference proteome</keyword>
<evidence type="ECO:0000256" key="1">
    <source>
        <dbReference type="ARBA" id="ARBA00022801"/>
    </source>
</evidence>
<evidence type="ECO:0000313" key="4">
    <source>
        <dbReference type="EMBL" id="ORY23709.1"/>
    </source>
</evidence>
<comment type="caution">
    <text evidence="4">The sequence shown here is derived from an EMBL/GenBank/DDBJ whole genome shotgun (WGS) entry which is preliminary data.</text>
</comment>
<dbReference type="PRINTS" id="PR00412">
    <property type="entry name" value="EPOXHYDRLASE"/>
</dbReference>
<evidence type="ECO:0000256" key="2">
    <source>
        <dbReference type="ARBA" id="ARBA00038334"/>
    </source>
</evidence>
<accession>A0A1Y2AM98</accession>
<keyword evidence="1 4" id="KW-0378">Hydrolase</keyword>
<gene>
    <name evidence="4" type="ORF">BCR39DRAFT_548851</name>
</gene>
<sequence>MTEFTGFKETWTPIESNTTSDVKIYAKIGGSGPPLLLVHGYPQTHYIWRSVAGRLAEHFTVFAADLRGYGQSSKPRGSESHVEYSKREMACDMVNLMAEHGFESFNILAHDRGARVAHRLALDQPHKVKRMILLDIAPTLWMYDHSNMTFAMGYWHWFFLPQPSPFPEDLILSDPKRYWAMLSSRKSHENVIWTDEVVEQYQKYYFTPEGVHGACEDYRASTTIDLEHDRQDLQAGNKLNITQLKVFWGRRGMINNFGDVLDIWKGYCNDTVALSGKALDCGHYIAEEQPEELLKEALEFFSAS</sequence>
<dbReference type="Gene3D" id="3.40.50.1820">
    <property type="entry name" value="alpha/beta hydrolase"/>
    <property type="match status" value="1"/>
</dbReference>
<reference evidence="4 5" key="1">
    <citation type="submission" date="2016-07" db="EMBL/GenBank/DDBJ databases">
        <title>Pervasive Adenine N6-methylation of Active Genes in Fungi.</title>
        <authorList>
            <consortium name="DOE Joint Genome Institute"/>
            <person name="Mondo S.J."/>
            <person name="Dannebaum R.O."/>
            <person name="Kuo R.C."/>
            <person name="Labutti K."/>
            <person name="Haridas S."/>
            <person name="Kuo A."/>
            <person name="Salamov A."/>
            <person name="Ahrendt S.R."/>
            <person name="Lipzen A."/>
            <person name="Sullivan W."/>
            <person name="Andreopoulos W.B."/>
            <person name="Clum A."/>
            <person name="Lindquist E."/>
            <person name="Daum C."/>
            <person name="Ramamoorthy G.K."/>
            <person name="Gryganskyi A."/>
            <person name="Culley D."/>
            <person name="Magnuson J.K."/>
            <person name="James T.Y."/>
            <person name="O'Malley M.A."/>
            <person name="Stajich J.E."/>
            <person name="Spatafora J.W."/>
            <person name="Visel A."/>
            <person name="Grigoriev I.V."/>
        </authorList>
    </citation>
    <scope>NUCLEOTIDE SEQUENCE [LARGE SCALE GENOMIC DNA]</scope>
    <source>
        <strain evidence="4 5">68-887.2</strain>
    </source>
</reference>
<protein>
    <submittedName>
        <fullName evidence="4">Alpha/beta hydrolase fold protein</fullName>
    </submittedName>
</protein>